<dbReference type="InterPro" id="IPR000008">
    <property type="entry name" value="C2_dom"/>
</dbReference>
<keyword evidence="3" id="KW-1185">Reference proteome</keyword>
<gene>
    <name evidence="2" type="ORF">KUTeg_005956</name>
</gene>
<dbReference type="PANTHER" id="PTHR21119">
    <property type="entry name" value="C2 DOMAIN-CONTAINING PROTEIN"/>
    <property type="match status" value="1"/>
</dbReference>
<reference evidence="2 3" key="1">
    <citation type="submission" date="2022-12" db="EMBL/GenBank/DDBJ databases">
        <title>Chromosome-level genome of Tegillarca granosa.</title>
        <authorList>
            <person name="Kim J."/>
        </authorList>
    </citation>
    <scope>NUCLEOTIDE SEQUENCE [LARGE SCALE GENOMIC DNA]</scope>
    <source>
        <strain evidence="2">Teg-2019</strain>
        <tissue evidence="2">Adductor muscle</tissue>
    </source>
</reference>
<dbReference type="SUPFAM" id="SSF49562">
    <property type="entry name" value="C2 domain (Calcium/lipid-binding domain, CaLB)"/>
    <property type="match status" value="1"/>
</dbReference>
<sequence length="228" mass="24913">MLYLLVHKSDPSDLVDIEVVEEVIRNSICLASADFNITRWIKGGSSGHAIVSSAIPFQEQPSPKPGLPRPEAVFEPIEAKQQQSAFHSPGLASVPRPSRPTPGEKRLLVKVIKASGLGARQAGSVDPGCIVFMDMPPQSQTTSTVRSTINPFWDEQFLFDVNSNTTQLKFEVVDKRKPSGSNFLGEAIVYYDDLKKNPSSRQIIPLQGSGDNVSGSITVEPWMTPKQP</sequence>
<dbReference type="Pfam" id="PF00168">
    <property type="entry name" value="C2"/>
    <property type="match status" value="1"/>
</dbReference>
<dbReference type="SMART" id="SM00239">
    <property type="entry name" value="C2"/>
    <property type="match status" value="1"/>
</dbReference>
<dbReference type="Gene3D" id="2.60.40.150">
    <property type="entry name" value="C2 domain"/>
    <property type="match status" value="1"/>
</dbReference>
<dbReference type="Proteomes" id="UP001217089">
    <property type="component" value="Unassembled WGS sequence"/>
</dbReference>
<protein>
    <recommendedName>
        <fullName evidence="1">C2 domain-containing protein</fullName>
    </recommendedName>
</protein>
<dbReference type="PANTHER" id="PTHR21119:SF5">
    <property type="entry name" value="C2 DOMAIN-CONTAINING PROTEIN"/>
    <property type="match status" value="1"/>
</dbReference>
<dbReference type="EMBL" id="JARBDR010000328">
    <property type="protein sequence ID" value="KAJ8315942.1"/>
    <property type="molecule type" value="Genomic_DNA"/>
</dbReference>
<evidence type="ECO:0000259" key="1">
    <source>
        <dbReference type="PROSITE" id="PS50004"/>
    </source>
</evidence>
<organism evidence="2 3">
    <name type="scientific">Tegillarca granosa</name>
    <name type="common">Malaysian cockle</name>
    <name type="synonym">Anadara granosa</name>
    <dbReference type="NCBI Taxonomy" id="220873"/>
    <lineage>
        <taxon>Eukaryota</taxon>
        <taxon>Metazoa</taxon>
        <taxon>Spiralia</taxon>
        <taxon>Lophotrochozoa</taxon>
        <taxon>Mollusca</taxon>
        <taxon>Bivalvia</taxon>
        <taxon>Autobranchia</taxon>
        <taxon>Pteriomorphia</taxon>
        <taxon>Arcoida</taxon>
        <taxon>Arcoidea</taxon>
        <taxon>Arcidae</taxon>
        <taxon>Tegillarca</taxon>
    </lineage>
</organism>
<evidence type="ECO:0000313" key="2">
    <source>
        <dbReference type="EMBL" id="KAJ8315942.1"/>
    </source>
</evidence>
<accession>A0ABQ9FJ37</accession>
<evidence type="ECO:0000313" key="3">
    <source>
        <dbReference type="Proteomes" id="UP001217089"/>
    </source>
</evidence>
<dbReference type="InterPro" id="IPR035892">
    <property type="entry name" value="C2_domain_sf"/>
</dbReference>
<feature type="domain" description="C2" evidence="1">
    <location>
        <begin position="88"/>
        <end position="204"/>
    </location>
</feature>
<name>A0ABQ9FJ37_TEGGR</name>
<dbReference type="PROSITE" id="PS50004">
    <property type="entry name" value="C2"/>
    <property type="match status" value="1"/>
</dbReference>
<dbReference type="InterPro" id="IPR039934">
    <property type="entry name" value="C2CD2/C2CD2L"/>
</dbReference>
<comment type="caution">
    <text evidence="2">The sequence shown here is derived from an EMBL/GenBank/DDBJ whole genome shotgun (WGS) entry which is preliminary data.</text>
</comment>
<proteinExistence type="predicted"/>